<dbReference type="EMBL" id="BMAW01084376">
    <property type="protein sequence ID" value="GFU38537.1"/>
    <property type="molecule type" value="Genomic_DNA"/>
</dbReference>
<protein>
    <submittedName>
        <fullName evidence="1">Uncharacterized protein</fullName>
    </submittedName>
</protein>
<proteinExistence type="predicted"/>
<sequence>MQEINRRLVSYLFSPVREFQAANSTPGFLQLVGYSFDSSQRKMGETDTITNKWEWNGISVCVRWAFGLGYEKSPRWKVVWSGKNEITLESV</sequence>
<evidence type="ECO:0000313" key="2">
    <source>
        <dbReference type="Proteomes" id="UP000887013"/>
    </source>
</evidence>
<evidence type="ECO:0000313" key="1">
    <source>
        <dbReference type="EMBL" id="GFU38537.1"/>
    </source>
</evidence>
<gene>
    <name evidence="1" type="ORF">NPIL_452141</name>
</gene>
<dbReference type="Proteomes" id="UP000887013">
    <property type="component" value="Unassembled WGS sequence"/>
</dbReference>
<dbReference type="AlphaFoldDB" id="A0A8X6QVG9"/>
<reference evidence="1" key="1">
    <citation type="submission" date="2020-08" db="EMBL/GenBank/DDBJ databases">
        <title>Multicomponent nature underlies the extraordinary mechanical properties of spider dragline silk.</title>
        <authorList>
            <person name="Kono N."/>
            <person name="Nakamura H."/>
            <person name="Mori M."/>
            <person name="Yoshida Y."/>
            <person name="Ohtoshi R."/>
            <person name="Malay A.D."/>
            <person name="Moran D.A.P."/>
            <person name="Tomita M."/>
            <person name="Numata K."/>
            <person name="Arakawa K."/>
        </authorList>
    </citation>
    <scope>NUCLEOTIDE SEQUENCE</scope>
</reference>
<accession>A0A8X6QVG9</accession>
<keyword evidence="2" id="KW-1185">Reference proteome</keyword>
<organism evidence="1 2">
    <name type="scientific">Nephila pilipes</name>
    <name type="common">Giant wood spider</name>
    <name type="synonym">Nephila maculata</name>
    <dbReference type="NCBI Taxonomy" id="299642"/>
    <lineage>
        <taxon>Eukaryota</taxon>
        <taxon>Metazoa</taxon>
        <taxon>Ecdysozoa</taxon>
        <taxon>Arthropoda</taxon>
        <taxon>Chelicerata</taxon>
        <taxon>Arachnida</taxon>
        <taxon>Araneae</taxon>
        <taxon>Araneomorphae</taxon>
        <taxon>Entelegynae</taxon>
        <taxon>Araneoidea</taxon>
        <taxon>Nephilidae</taxon>
        <taxon>Nephila</taxon>
    </lineage>
</organism>
<comment type="caution">
    <text evidence="1">The sequence shown here is derived from an EMBL/GenBank/DDBJ whole genome shotgun (WGS) entry which is preliminary data.</text>
</comment>
<name>A0A8X6QVG9_NEPPI</name>